<dbReference type="InterPro" id="IPR035986">
    <property type="entry name" value="PKD_dom_sf"/>
</dbReference>
<dbReference type="SUPFAM" id="SSF49299">
    <property type="entry name" value="PKD domain"/>
    <property type="match status" value="1"/>
</dbReference>
<evidence type="ECO:0000313" key="1">
    <source>
        <dbReference type="EMBL" id="KKM63075.1"/>
    </source>
</evidence>
<sequence length="290" mass="30865">MAFDRYKSNTTGFETIAQLGGNHQARFFCDDAVGGVYVTKAPVAKLKMVPQVQFINTNIAWDVSASRTQSGTIDTFDLTFGGGGASDLTGQDFGVDPLTGNVQYTSTGQFTATLFVTDTLGNRSQPATLTIDAVDIANGITKVYIATSDTGIFTYVPGGTPVTANAGLSGGDLNVSMGRLNPNFANLPSGQQHYWFACDTGVIFSVDGAATWTKITKAALGDPTNTAGDGSPPDTDDLDEISITFDPQDVRRVYVLRLTNSTWNASFDPRAFLYWSDTYGTTWLSFGVGA</sequence>
<proteinExistence type="predicted"/>
<protein>
    <recommendedName>
        <fullName evidence="2">PKD domain-containing protein</fullName>
    </recommendedName>
</protein>
<dbReference type="Gene3D" id="2.60.40.10">
    <property type="entry name" value="Immunoglobulins"/>
    <property type="match status" value="1"/>
</dbReference>
<dbReference type="InterPro" id="IPR013783">
    <property type="entry name" value="Ig-like_fold"/>
</dbReference>
<dbReference type="AlphaFoldDB" id="A0A0F9LFT7"/>
<comment type="caution">
    <text evidence="1">The sequence shown here is derived from an EMBL/GenBank/DDBJ whole genome shotgun (WGS) entry which is preliminary data.</text>
</comment>
<dbReference type="SUPFAM" id="SSF110296">
    <property type="entry name" value="Oligoxyloglucan reducing end-specific cellobiohydrolase"/>
    <property type="match status" value="1"/>
</dbReference>
<accession>A0A0F9LFT7</accession>
<evidence type="ECO:0008006" key="2">
    <source>
        <dbReference type="Google" id="ProtNLM"/>
    </source>
</evidence>
<dbReference type="EMBL" id="LAZR01011165">
    <property type="protein sequence ID" value="KKM63075.1"/>
    <property type="molecule type" value="Genomic_DNA"/>
</dbReference>
<organism evidence="1">
    <name type="scientific">marine sediment metagenome</name>
    <dbReference type="NCBI Taxonomy" id="412755"/>
    <lineage>
        <taxon>unclassified sequences</taxon>
        <taxon>metagenomes</taxon>
        <taxon>ecological metagenomes</taxon>
    </lineage>
</organism>
<gene>
    <name evidence="1" type="ORF">LCGC14_1515240</name>
</gene>
<name>A0A0F9LFT7_9ZZZZ</name>
<reference evidence="1" key="1">
    <citation type="journal article" date="2015" name="Nature">
        <title>Complex archaea that bridge the gap between prokaryotes and eukaryotes.</title>
        <authorList>
            <person name="Spang A."/>
            <person name="Saw J.H."/>
            <person name="Jorgensen S.L."/>
            <person name="Zaremba-Niedzwiedzka K."/>
            <person name="Martijn J."/>
            <person name="Lind A.E."/>
            <person name="van Eijk R."/>
            <person name="Schleper C."/>
            <person name="Guy L."/>
            <person name="Ettema T.J."/>
        </authorList>
    </citation>
    <scope>NUCLEOTIDE SEQUENCE</scope>
</reference>